<gene>
    <name evidence="1" type="ORF">ACFOUR_04110</name>
</gene>
<name>A0ABD5NKR4_9EURY</name>
<proteinExistence type="predicted"/>
<evidence type="ECO:0000313" key="2">
    <source>
        <dbReference type="Proteomes" id="UP001595846"/>
    </source>
</evidence>
<dbReference type="RefSeq" id="WP_256533785.1">
    <property type="nucleotide sequence ID" value="NZ_CP101824.1"/>
</dbReference>
<dbReference type="AlphaFoldDB" id="A0ABD5NKR4"/>
<evidence type="ECO:0000313" key="1">
    <source>
        <dbReference type="EMBL" id="MFC3957557.1"/>
    </source>
</evidence>
<dbReference type="GeneID" id="73902925"/>
<organism evidence="1 2">
    <name type="scientific">Halovivax cerinus</name>
    <dbReference type="NCBI Taxonomy" id="1487865"/>
    <lineage>
        <taxon>Archaea</taxon>
        <taxon>Methanobacteriati</taxon>
        <taxon>Methanobacteriota</taxon>
        <taxon>Stenosarchaea group</taxon>
        <taxon>Halobacteria</taxon>
        <taxon>Halobacteriales</taxon>
        <taxon>Natrialbaceae</taxon>
        <taxon>Halovivax</taxon>
    </lineage>
</organism>
<dbReference type="Proteomes" id="UP001595846">
    <property type="component" value="Unassembled WGS sequence"/>
</dbReference>
<reference evidence="1 2" key="1">
    <citation type="journal article" date="2019" name="Int. J. Syst. Evol. Microbiol.">
        <title>The Global Catalogue of Microorganisms (GCM) 10K type strain sequencing project: providing services to taxonomists for standard genome sequencing and annotation.</title>
        <authorList>
            <consortium name="The Broad Institute Genomics Platform"/>
            <consortium name="The Broad Institute Genome Sequencing Center for Infectious Disease"/>
            <person name="Wu L."/>
            <person name="Ma J."/>
        </authorList>
    </citation>
    <scope>NUCLEOTIDE SEQUENCE [LARGE SCALE GENOMIC DNA]</scope>
    <source>
        <strain evidence="1 2">IBRC-M 10256</strain>
    </source>
</reference>
<comment type="caution">
    <text evidence="1">The sequence shown here is derived from an EMBL/GenBank/DDBJ whole genome shotgun (WGS) entry which is preliminary data.</text>
</comment>
<protein>
    <submittedName>
        <fullName evidence="1">Uncharacterized protein</fullName>
    </submittedName>
</protein>
<dbReference type="EMBL" id="JBHSAQ010000002">
    <property type="protein sequence ID" value="MFC3957557.1"/>
    <property type="molecule type" value="Genomic_DNA"/>
</dbReference>
<keyword evidence="2" id="KW-1185">Reference proteome</keyword>
<sequence length="142" mass="14874">MTNVYEIDATDITTDGILVPRDVGTDANGDAVDADAYTWGSRHRDQKHDWAAKLVNVDADEAVDLEAAITTSDDIDTFQEYALAGDAGTADPGNVNAVPATVALIDGITVAAAVNAHLTADPVPTTGTVKVVFNSRRYGGDR</sequence>
<accession>A0ABD5NKR4</accession>